<proteinExistence type="predicted"/>
<reference evidence="2 3" key="1">
    <citation type="submission" date="2017-11" db="EMBL/GenBank/DDBJ databases">
        <title>Genome sequencing of a diverse group of Pseudomonas species.</title>
        <authorList>
            <person name="Loper J."/>
        </authorList>
    </citation>
    <scope>NUCLEOTIDE SEQUENCE [LARGE SCALE GENOMIC DNA]</scope>
    <source>
        <strain evidence="2 3">LMG 25716</strain>
    </source>
</reference>
<dbReference type="PANTHER" id="PTHR11138">
    <property type="entry name" value="METHIONYL-TRNA FORMYLTRANSFERASE"/>
    <property type="match status" value="1"/>
</dbReference>
<dbReference type="RefSeq" id="WP_192886576.1">
    <property type="nucleotide sequence ID" value="NZ_PHHE01000001.1"/>
</dbReference>
<dbReference type="InterPro" id="IPR036477">
    <property type="entry name" value="Formyl_transf_N_sf"/>
</dbReference>
<dbReference type="InterPro" id="IPR002376">
    <property type="entry name" value="Formyl_transf_N"/>
</dbReference>
<comment type="caution">
    <text evidence="2">The sequence shown here is derived from an EMBL/GenBank/DDBJ whole genome shotgun (WGS) entry which is preliminary data.</text>
</comment>
<organism evidence="2 3">
    <name type="scientific">Pseudomonas baetica</name>
    <dbReference type="NCBI Taxonomy" id="674054"/>
    <lineage>
        <taxon>Bacteria</taxon>
        <taxon>Pseudomonadati</taxon>
        <taxon>Pseudomonadota</taxon>
        <taxon>Gammaproteobacteria</taxon>
        <taxon>Pseudomonadales</taxon>
        <taxon>Pseudomonadaceae</taxon>
        <taxon>Pseudomonas</taxon>
    </lineage>
</organism>
<feature type="domain" description="Formyl transferase N-terminal" evidence="1">
    <location>
        <begin position="76"/>
        <end position="174"/>
    </location>
</feature>
<evidence type="ECO:0000259" key="1">
    <source>
        <dbReference type="Pfam" id="PF00551"/>
    </source>
</evidence>
<dbReference type="CDD" id="cd08369">
    <property type="entry name" value="FMT_core"/>
    <property type="match status" value="1"/>
</dbReference>
<keyword evidence="3" id="KW-1185">Reference proteome</keyword>
<evidence type="ECO:0000313" key="3">
    <source>
        <dbReference type="Proteomes" id="UP000232455"/>
    </source>
</evidence>
<name>A0ABX4PS46_9PSED</name>
<evidence type="ECO:0000313" key="2">
    <source>
        <dbReference type="EMBL" id="PKA67854.1"/>
    </source>
</evidence>
<dbReference type="EMBL" id="PHHE01000001">
    <property type="protein sequence ID" value="PKA67854.1"/>
    <property type="molecule type" value="Genomic_DNA"/>
</dbReference>
<dbReference type="SUPFAM" id="SSF53328">
    <property type="entry name" value="Formyltransferase"/>
    <property type="match status" value="1"/>
</dbReference>
<sequence>MNLPKKVVICGKGELAIFACEYFNASPDHTVSYVVADPFEPVSTERTLIQYCREQGIEVVESGLIEDLPGYADGTFACDICLVIFHKRILPKRYIDCCAKIINLHLSYLPKYRGVRPVNWALKNGERMHGATLHEISEGIDEGPILNQVAFNIYPEFEEVIDTYTRAMGYARQLLVDTLPLIERIVAVPQKHADMSIYYEKDNLRLEDRMTFTKAQSEKLRERQ</sequence>
<protein>
    <submittedName>
        <fullName evidence="2">Formyl transferase-like protein</fullName>
    </submittedName>
</protein>
<dbReference type="PANTHER" id="PTHR11138:SF5">
    <property type="entry name" value="METHIONYL-TRNA FORMYLTRANSFERASE, MITOCHONDRIAL"/>
    <property type="match status" value="1"/>
</dbReference>
<dbReference type="Pfam" id="PF00551">
    <property type="entry name" value="Formyl_trans_N"/>
    <property type="match status" value="1"/>
</dbReference>
<dbReference type="Gene3D" id="3.40.50.12230">
    <property type="match status" value="1"/>
</dbReference>
<accession>A0ABX4PS46</accession>
<dbReference type="Proteomes" id="UP000232455">
    <property type="component" value="Unassembled WGS sequence"/>
</dbReference>
<gene>
    <name evidence="2" type="ORF">ATI02_0564</name>
</gene>